<evidence type="ECO:0000259" key="3">
    <source>
        <dbReference type="Pfam" id="PF02525"/>
    </source>
</evidence>
<dbReference type="EMBL" id="CAJZBQ010000005">
    <property type="protein sequence ID" value="CAG9312292.1"/>
    <property type="molecule type" value="Genomic_DNA"/>
</dbReference>
<gene>
    <name evidence="4" type="ORF">BSTOLATCC_MIC5534</name>
</gene>
<evidence type="ECO:0000256" key="1">
    <source>
        <dbReference type="ARBA" id="ARBA00006252"/>
    </source>
</evidence>
<dbReference type="InterPro" id="IPR003680">
    <property type="entry name" value="Flavodoxin_fold"/>
</dbReference>
<evidence type="ECO:0000313" key="4">
    <source>
        <dbReference type="EMBL" id="CAG9312292.1"/>
    </source>
</evidence>
<proteinExistence type="inferred from homology"/>
<accession>A0AAU9IGA4</accession>
<dbReference type="Gene3D" id="3.40.50.360">
    <property type="match status" value="1"/>
</dbReference>
<dbReference type="SUPFAM" id="SSF52218">
    <property type="entry name" value="Flavoproteins"/>
    <property type="match status" value="1"/>
</dbReference>
<dbReference type="AlphaFoldDB" id="A0AAU9IGA4"/>
<dbReference type="PANTHER" id="PTHR10204">
    <property type="entry name" value="NAD P H OXIDOREDUCTASE-RELATED"/>
    <property type="match status" value="1"/>
</dbReference>
<evidence type="ECO:0000313" key="5">
    <source>
        <dbReference type="Proteomes" id="UP001162131"/>
    </source>
</evidence>
<keyword evidence="2" id="KW-0560">Oxidoreductase</keyword>
<feature type="domain" description="Flavodoxin-like fold" evidence="3">
    <location>
        <begin position="1"/>
        <end position="191"/>
    </location>
</feature>
<dbReference type="InterPro" id="IPR029039">
    <property type="entry name" value="Flavoprotein-like_sf"/>
</dbReference>
<name>A0AAU9IGA4_9CILI</name>
<reference evidence="4" key="1">
    <citation type="submission" date="2021-09" db="EMBL/GenBank/DDBJ databases">
        <authorList>
            <consortium name="AG Swart"/>
            <person name="Singh M."/>
            <person name="Singh A."/>
            <person name="Seah K."/>
            <person name="Emmerich C."/>
        </authorList>
    </citation>
    <scope>NUCLEOTIDE SEQUENCE</scope>
    <source>
        <strain evidence="4">ATCC30299</strain>
    </source>
</reference>
<dbReference type="Pfam" id="PF02525">
    <property type="entry name" value="Flavodoxin_2"/>
    <property type="match status" value="1"/>
</dbReference>
<comment type="caution">
    <text evidence="4">The sequence shown here is derived from an EMBL/GenBank/DDBJ whole genome shotgun (WGS) entry which is preliminary data.</text>
</comment>
<dbReference type="GO" id="GO:0005829">
    <property type="term" value="C:cytosol"/>
    <property type="evidence" value="ECO:0007669"/>
    <property type="project" value="TreeGrafter"/>
</dbReference>
<dbReference type="InterPro" id="IPR051545">
    <property type="entry name" value="NAD(P)H_dehydrogenase_qn"/>
</dbReference>
<dbReference type="PANTHER" id="PTHR10204:SF34">
    <property type="entry name" value="NAD(P)H DEHYDROGENASE [QUINONE] 1 ISOFORM 1"/>
    <property type="match status" value="1"/>
</dbReference>
<keyword evidence="5" id="KW-1185">Reference proteome</keyword>
<organism evidence="4 5">
    <name type="scientific">Blepharisma stoltei</name>
    <dbReference type="NCBI Taxonomy" id="1481888"/>
    <lineage>
        <taxon>Eukaryota</taxon>
        <taxon>Sar</taxon>
        <taxon>Alveolata</taxon>
        <taxon>Ciliophora</taxon>
        <taxon>Postciliodesmatophora</taxon>
        <taxon>Heterotrichea</taxon>
        <taxon>Heterotrichida</taxon>
        <taxon>Blepharismidae</taxon>
        <taxon>Blepharisma</taxon>
    </lineage>
</organism>
<evidence type="ECO:0000256" key="2">
    <source>
        <dbReference type="ARBA" id="ARBA00023002"/>
    </source>
</evidence>
<protein>
    <recommendedName>
        <fullName evidence="3">Flavodoxin-like fold domain-containing protein</fullName>
    </recommendedName>
</protein>
<comment type="similarity">
    <text evidence="1">Belongs to the NAD(P)H dehydrogenase (quinone) family.</text>
</comment>
<dbReference type="GO" id="GO:0003955">
    <property type="term" value="F:NAD(P)H dehydrogenase (quinone) activity"/>
    <property type="evidence" value="ECO:0007669"/>
    <property type="project" value="TreeGrafter"/>
</dbReference>
<sequence>MKALIVYAHPSPASFSHAVKESLKSGFIDAGWEIIESDLYKMGYKACLDRYDYPTYTEEVFNIDRASTQALNDHVYDREIEIEMDKIRAANVIAFQFPIWWSTTPAILTGWLQRNFPIGFGWPDPVLSGKKVLIACTAGNNPKEELEAAVKLFARSFEFMGAKILPYIIITSVNTSTQEGRENELANAREVARETAANFQTAP</sequence>
<dbReference type="Proteomes" id="UP001162131">
    <property type="component" value="Unassembled WGS sequence"/>
</dbReference>